<evidence type="ECO:0000259" key="3">
    <source>
        <dbReference type="Pfam" id="PF00817"/>
    </source>
</evidence>
<comment type="caution">
    <text evidence="4">The sequence shown here is derived from an EMBL/GenBank/DDBJ whole genome shotgun (WGS) entry which is preliminary data.</text>
</comment>
<dbReference type="Gene3D" id="3.30.70.270">
    <property type="match status" value="1"/>
</dbReference>
<evidence type="ECO:0000256" key="2">
    <source>
        <dbReference type="ARBA" id="ARBA00022763"/>
    </source>
</evidence>
<name>E3BHR5_9VIBR</name>
<dbReference type="RefSeq" id="WP_009600545.1">
    <property type="nucleotide sequence ID" value="NZ_AEIU01000059.1"/>
</dbReference>
<accession>E3BHR5</accession>
<dbReference type="Gene3D" id="3.40.1170.60">
    <property type="match status" value="1"/>
</dbReference>
<dbReference type="Pfam" id="PF00817">
    <property type="entry name" value="IMS"/>
    <property type="match status" value="1"/>
</dbReference>
<dbReference type="STRING" id="796620.VIBC2010_18204"/>
<keyword evidence="2" id="KW-0227">DNA damage</keyword>
<feature type="domain" description="UmuC" evidence="3">
    <location>
        <begin position="23"/>
        <end position="143"/>
    </location>
</feature>
<dbReference type="InterPro" id="IPR043502">
    <property type="entry name" value="DNA/RNA_pol_sf"/>
</dbReference>
<dbReference type="OrthoDB" id="5298951at2"/>
<dbReference type="InterPro" id="IPR050356">
    <property type="entry name" value="SulA_CellDiv_inhibitor"/>
</dbReference>
<sequence length="466" mass="53429">MQSWLYLHFPSLQLDASFSEQIEKPLAIVDSTRFKIVQCNTAAKSQGIEVGMGLGSASTLCSQLQVHPYNIDIERKALLNTAQWLYMVTSDISLFPPQGLLLKVTDMLSLYEGLDNYWQNVTQHMQSLSLTYSYSTGFSPSSAILLSQSSTKLITLDKAIMVDALHKLPISMAQIAQKDIEKLQRIGVTSFKDLLTMPIQELARRFHIELVNYVGKLTGQFKHPIEFYHPPKQFECYQELLFEIETLQRLDKPLGKVLIKLENYLRLRNQVGYELELLLHHRDKKDTSISFYSAEGDYLANRWLSLSYLTLESVKLDAPIQALTLRLVRYNDLESTSKDLFCGLQGQQTPLELIGFLQAKLGRDKVSKIAHLHDPRPENAIVLCDPTKPVSFVSSGNKLRPSFILTQPEPLQDEVTLLQGPERLMTGWWDGNDIIRDYFIARSQQGRWLWVFRNQNKQWFLHGLFS</sequence>
<dbReference type="InterPro" id="IPR043128">
    <property type="entry name" value="Rev_trsase/Diguanyl_cyclase"/>
</dbReference>
<dbReference type="SUPFAM" id="SSF56672">
    <property type="entry name" value="DNA/RNA polymerases"/>
    <property type="match status" value="1"/>
</dbReference>
<gene>
    <name evidence="4" type="ORF">VIBC2010_18204</name>
</gene>
<dbReference type="GO" id="GO:0006281">
    <property type="term" value="P:DNA repair"/>
    <property type="evidence" value="ECO:0007669"/>
    <property type="project" value="InterPro"/>
</dbReference>
<protein>
    <recommendedName>
        <fullName evidence="3">UmuC domain-containing protein</fullName>
    </recommendedName>
</protein>
<evidence type="ECO:0000313" key="4">
    <source>
        <dbReference type="EMBL" id="EFP97354.1"/>
    </source>
</evidence>
<dbReference type="Proteomes" id="UP000002943">
    <property type="component" value="Unassembled WGS sequence"/>
</dbReference>
<evidence type="ECO:0000313" key="5">
    <source>
        <dbReference type="Proteomes" id="UP000002943"/>
    </source>
</evidence>
<dbReference type="EMBL" id="AEIU01000059">
    <property type="protein sequence ID" value="EFP97354.1"/>
    <property type="molecule type" value="Genomic_DNA"/>
</dbReference>
<organism evidence="4 5">
    <name type="scientific">Vibrio caribbeanicus ATCC BAA-2122</name>
    <dbReference type="NCBI Taxonomy" id="796620"/>
    <lineage>
        <taxon>Bacteria</taxon>
        <taxon>Pseudomonadati</taxon>
        <taxon>Pseudomonadota</taxon>
        <taxon>Gammaproteobacteria</taxon>
        <taxon>Vibrionales</taxon>
        <taxon>Vibrionaceae</taxon>
        <taxon>Vibrio</taxon>
    </lineage>
</organism>
<dbReference type="CDD" id="cd03468">
    <property type="entry name" value="PolY_like"/>
    <property type="match status" value="1"/>
</dbReference>
<dbReference type="InterPro" id="IPR001126">
    <property type="entry name" value="UmuC"/>
</dbReference>
<evidence type="ECO:0000256" key="1">
    <source>
        <dbReference type="ARBA" id="ARBA00010945"/>
    </source>
</evidence>
<keyword evidence="5" id="KW-1185">Reference proteome</keyword>
<reference evidence="4 5" key="1">
    <citation type="journal article" date="2012" name="Int. J. Syst. Evol. Microbiol.">
        <title>Vibrio caribbeanicus sp. nov., isolated from the marine sponge Scleritoderma cyanea.</title>
        <authorList>
            <person name="Hoffmann M."/>
            <person name="Monday S.R."/>
            <person name="Allard M.W."/>
            <person name="Strain E.A."/>
            <person name="Whittaker P."/>
            <person name="Naum M."/>
            <person name="McCarthy P.J."/>
            <person name="Lopez J.V."/>
            <person name="Fischer M."/>
            <person name="Brown E.W."/>
        </authorList>
    </citation>
    <scope>NUCLEOTIDE SEQUENCE [LARGE SCALE GENOMIC DNA]</scope>
    <source>
        <strain evidence="4 5">ATCC BAA-2122</strain>
    </source>
</reference>
<proteinExistence type="inferred from homology"/>
<dbReference type="PANTHER" id="PTHR35369">
    <property type="entry name" value="BLR3025 PROTEIN-RELATED"/>
    <property type="match status" value="1"/>
</dbReference>
<dbReference type="PANTHER" id="PTHR35369:SF2">
    <property type="entry name" value="BLR3025 PROTEIN"/>
    <property type="match status" value="1"/>
</dbReference>
<comment type="similarity">
    <text evidence="1">Belongs to the DNA polymerase type-Y family.</text>
</comment>
<dbReference type="eggNOG" id="COG0389">
    <property type="taxonomic scope" value="Bacteria"/>
</dbReference>
<dbReference type="AlphaFoldDB" id="E3BHR5"/>